<protein>
    <submittedName>
        <fullName evidence="1">Uncharacterized protein</fullName>
    </submittedName>
</protein>
<dbReference type="Proteomes" id="UP001320420">
    <property type="component" value="Unassembled WGS sequence"/>
</dbReference>
<reference evidence="1 2" key="1">
    <citation type="submission" date="2024-02" db="EMBL/GenBank/DDBJ databases">
        <title>De novo assembly and annotation of 12 fungi associated with fruit tree decline syndrome in Ontario, Canada.</title>
        <authorList>
            <person name="Sulman M."/>
            <person name="Ellouze W."/>
            <person name="Ilyukhin E."/>
        </authorList>
    </citation>
    <scope>NUCLEOTIDE SEQUENCE [LARGE SCALE GENOMIC DNA]</scope>
    <source>
        <strain evidence="1 2">M11/M66-122</strain>
    </source>
</reference>
<keyword evidence="2" id="KW-1185">Reference proteome</keyword>
<evidence type="ECO:0000313" key="1">
    <source>
        <dbReference type="EMBL" id="KAK7744785.1"/>
    </source>
</evidence>
<proteinExistence type="predicted"/>
<accession>A0AAN9YJL2</accession>
<evidence type="ECO:0000313" key="2">
    <source>
        <dbReference type="Proteomes" id="UP001320420"/>
    </source>
</evidence>
<comment type="caution">
    <text evidence="1">The sequence shown here is derived from an EMBL/GenBank/DDBJ whole genome shotgun (WGS) entry which is preliminary data.</text>
</comment>
<dbReference type="AlphaFoldDB" id="A0AAN9YJL2"/>
<dbReference type="EMBL" id="JAKJXP020000115">
    <property type="protein sequence ID" value="KAK7744785.1"/>
    <property type="molecule type" value="Genomic_DNA"/>
</dbReference>
<name>A0AAN9YJL2_9PEZI</name>
<sequence>MPIHVESRAAPDTASLIRQGLDLAQSNDVSTEGTTDIDMTGSWVNDTLFDGRWDSNDGYVDLTVTCIECTSKGVATVEVWEDLFDPSLKFSFKDAEFFVNVAVNISAAQWIAIDLFASQTPIGIRVPGLTVGVVFIIDLVFSLAEELDVTGGFWVKLPDDAFVEAGIFSGDIGDADFGQLPVTVDTGATTFKADLRFRVQAGVEGDTSDYGIDIGAGAVIAIYANVLEYVTVFEYDTPGCLVEAQANFNLNVGAYARLSVVIGPTVIGPTPTASTTLLAGPTLTQCLYQGGNNFTSSTVTLTSTEAAEKRAVVTAAPRAANSVYTLHRCNAAAVNCPEGFGEDVVVTKTAAVHALAATPIIAKNTFNVATGPVTLAPLATPMVGTFVPSS</sequence>
<organism evidence="1 2">
    <name type="scientific">Diatrype stigma</name>
    <dbReference type="NCBI Taxonomy" id="117547"/>
    <lineage>
        <taxon>Eukaryota</taxon>
        <taxon>Fungi</taxon>
        <taxon>Dikarya</taxon>
        <taxon>Ascomycota</taxon>
        <taxon>Pezizomycotina</taxon>
        <taxon>Sordariomycetes</taxon>
        <taxon>Xylariomycetidae</taxon>
        <taxon>Xylariales</taxon>
        <taxon>Diatrypaceae</taxon>
        <taxon>Diatrype</taxon>
    </lineage>
</organism>
<gene>
    <name evidence="1" type="ORF">SLS62_010018</name>
</gene>